<evidence type="ECO:0000313" key="4">
    <source>
        <dbReference type="Proteomes" id="UP000262878"/>
    </source>
</evidence>
<name>A0A348WMX5_9GAMM</name>
<dbReference type="GO" id="GO:0015562">
    <property type="term" value="F:efflux transmembrane transporter activity"/>
    <property type="evidence" value="ECO:0007669"/>
    <property type="project" value="InterPro"/>
</dbReference>
<keyword evidence="1" id="KW-0175">Coiled coil</keyword>
<evidence type="ECO:0008006" key="5">
    <source>
        <dbReference type="Google" id="ProtNLM"/>
    </source>
</evidence>
<dbReference type="STRING" id="314276.OS145_08758"/>
<dbReference type="SUPFAM" id="SSF56954">
    <property type="entry name" value="Outer membrane efflux proteins (OEP)"/>
    <property type="match status" value="1"/>
</dbReference>
<dbReference type="EMBL" id="DMUP01000083">
    <property type="protein sequence ID" value="HAR55887.1"/>
    <property type="molecule type" value="Genomic_DNA"/>
</dbReference>
<comment type="caution">
    <text evidence="3">The sequence shown here is derived from an EMBL/GenBank/DDBJ whole genome shotgun (WGS) entry which is preliminary data.</text>
</comment>
<feature type="chain" id="PRO_5016998547" description="TolC family protein" evidence="2">
    <location>
        <begin position="31"/>
        <end position="393"/>
    </location>
</feature>
<sequence>MELMMSFTRIKAPKIFVSLSALFFLNNAFANDLVDYARSNILEHDPTTLQTFNTRSWLAEPITASIMRWQTQDNAIGSDETELLFEFAFLTPKQHELLQSSKQLSHQYHVVQQQQVDLWISGTIRQLFWETQQAEVEQRFIKHTIDALNKMLATVELQVQQKQSPKYAQLIIEQRLNSYNVELNKKQVELQHFYRLWQQYTGQAQLPDTLEEPNSDSSNLTHPSVQAIELQWQLALLNAENNAASQSNWRVTAGVKDIRSVAGTETQLGVGLAIPLTFSRTLSSLDLDALQREQSDINTRLKTTVIDIQTRIAQRRSQYQQLQQQVELAKQNASISSQALDELDALYRQHQIDTKMYIERLIEQLNYQKFFQLTQVQLQMAKAQLNQAQGVSL</sequence>
<gene>
    <name evidence="3" type="ORF">DCR58_03770</name>
</gene>
<protein>
    <recommendedName>
        <fullName evidence="5">TolC family protein</fullName>
    </recommendedName>
</protein>
<evidence type="ECO:0000256" key="1">
    <source>
        <dbReference type="SAM" id="Coils"/>
    </source>
</evidence>
<reference evidence="3 4" key="1">
    <citation type="journal article" date="2018" name="Nat. Biotechnol.">
        <title>A standardized bacterial taxonomy based on genome phylogeny substantially revises the tree of life.</title>
        <authorList>
            <person name="Parks D.H."/>
            <person name="Chuvochina M."/>
            <person name="Waite D.W."/>
            <person name="Rinke C."/>
            <person name="Skarshewski A."/>
            <person name="Chaumeil P.A."/>
            <person name="Hugenholtz P."/>
        </authorList>
    </citation>
    <scope>NUCLEOTIDE SEQUENCE [LARGE SCALE GENOMIC DNA]</scope>
    <source>
        <strain evidence="3">UBA9360</strain>
    </source>
</reference>
<keyword evidence="2" id="KW-0732">Signal</keyword>
<dbReference type="Gene3D" id="1.20.1600.10">
    <property type="entry name" value="Outer membrane efflux proteins (OEP)"/>
    <property type="match status" value="1"/>
</dbReference>
<feature type="coiled-coil region" evidence="1">
    <location>
        <begin position="312"/>
        <end position="339"/>
    </location>
</feature>
<organism evidence="3 4">
    <name type="scientific">Idiomarina baltica</name>
    <dbReference type="NCBI Taxonomy" id="190892"/>
    <lineage>
        <taxon>Bacteria</taxon>
        <taxon>Pseudomonadati</taxon>
        <taxon>Pseudomonadota</taxon>
        <taxon>Gammaproteobacteria</taxon>
        <taxon>Alteromonadales</taxon>
        <taxon>Idiomarinaceae</taxon>
        <taxon>Idiomarina</taxon>
    </lineage>
</organism>
<dbReference type="AlphaFoldDB" id="A0A348WMX5"/>
<proteinExistence type="predicted"/>
<dbReference type="Proteomes" id="UP000262878">
    <property type="component" value="Unassembled WGS sequence"/>
</dbReference>
<feature type="signal peptide" evidence="2">
    <location>
        <begin position="1"/>
        <end position="30"/>
    </location>
</feature>
<accession>A0A348WMX5</accession>
<evidence type="ECO:0000313" key="3">
    <source>
        <dbReference type="EMBL" id="HAR55887.1"/>
    </source>
</evidence>
<evidence type="ECO:0000256" key="2">
    <source>
        <dbReference type="SAM" id="SignalP"/>
    </source>
</evidence>